<organism evidence="1 2">
    <name type="scientific">Hoylesella buccalis DNF00853</name>
    <dbReference type="NCBI Taxonomy" id="1401074"/>
    <lineage>
        <taxon>Bacteria</taxon>
        <taxon>Pseudomonadati</taxon>
        <taxon>Bacteroidota</taxon>
        <taxon>Bacteroidia</taxon>
        <taxon>Bacteroidales</taxon>
        <taxon>Prevotellaceae</taxon>
        <taxon>Hoylesella</taxon>
    </lineage>
</organism>
<reference evidence="1 2" key="1">
    <citation type="submission" date="2014-07" db="EMBL/GenBank/DDBJ databases">
        <authorList>
            <person name="McCorrison J."/>
            <person name="Sanka R."/>
            <person name="Torralba M."/>
            <person name="Gillis M."/>
            <person name="Haft D.H."/>
            <person name="Methe B."/>
            <person name="Sutton G."/>
            <person name="Nelson K.E."/>
        </authorList>
    </citation>
    <scope>NUCLEOTIDE SEQUENCE [LARGE SCALE GENOMIC DNA]</scope>
    <source>
        <strain evidence="1 2">DNF00853</strain>
    </source>
</reference>
<evidence type="ECO:0000313" key="2">
    <source>
        <dbReference type="Proteomes" id="UP000029556"/>
    </source>
</evidence>
<proteinExistence type="predicted"/>
<dbReference type="EMBL" id="JRNN01000019">
    <property type="protein sequence ID" value="KGF37095.1"/>
    <property type="molecule type" value="Genomic_DNA"/>
</dbReference>
<dbReference type="Proteomes" id="UP000029556">
    <property type="component" value="Unassembled WGS sequence"/>
</dbReference>
<evidence type="ECO:0008006" key="3">
    <source>
        <dbReference type="Google" id="ProtNLM"/>
    </source>
</evidence>
<accession>A0A095ZQR4</accession>
<dbReference type="AlphaFoldDB" id="A0A095ZQR4"/>
<gene>
    <name evidence="1" type="ORF">HMPREF2137_00875</name>
</gene>
<dbReference type="RefSeq" id="WP_036871485.1">
    <property type="nucleotide sequence ID" value="NZ_JRNN01000019.1"/>
</dbReference>
<protein>
    <recommendedName>
        <fullName evidence="3">Outer membrane protein beta-barrel domain-containing protein</fullName>
    </recommendedName>
</protein>
<dbReference type="InterPro" id="IPR036709">
    <property type="entry name" value="Autotransporte_beta_dom_sf"/>
</dbReference>
<sequence>MKKKVLTLICTILCCVSGFSQRQQGVYLEAFGASTTVGIHYDTRFNEKTRWGGRIGIAYTNSSSQDFFDSAPEKTTGLTFPIAFNYLIGNKKHNLELGIGISYGIYSCKYNTNGYRLEETKNSVFGFVDVGYRYQANNGLMLRIGLNPGTALGMHDEFGETDHGVDRAAVIYPYISIGYNF</sequence>
<name>A0A095ZQR4_9BACT</name>
<comment type="caution">
    <text evidence="1">The sequence shown here is derived from an EMBL/GenBank/DDBJ whole genome shotgun (WGS) entry which is preliminary data.</text>
</comment>
<dbReference type="SUPFAM" id="SSF103515">
    <property type="entry name" value="Autotransporter"/>
    <property type="match status" value="1"/>
</dbReference>
<evidence type="ECO:0000313" key="1">
    <source>
        <dbReference type="EMBL" id="KGF37095.1"/>
    </source>
</evidence>
<dbReference type="OrthoDB" id="1034252at2"/>